<organism evidence="1 2">
    <name type="scientific">Melittangium boletus DSM 14713</name>
    <dbReference type="NCBI Taxonomy" id="1294270"/>
    <lineage>
        <taxon>Bacteria</taxon>
        <taxon>Pseudomonadati</taxon>
        <taxon>Myxococcota</taxon>
        <taxon>Myxococcia</taxon>
        <taxon>Myxococcales</taxon>
        <taxon>Cystobacterineae</taxon>
        <taxon>Archangiaceae</taxon>
        <taxon>Melittangium</taxon>
    </lineage>
</organism>
<evidence type="ECO:0000313" key="2">
    <source>
        <dbReference type="Proteomes" id="UP000217289"/>
    </source>
</evidence>
<dbReference type="EMBL" id="CP022163">
    <property type="protein sequence ID" value="ATB28072.1"/>
    <property type="molecule type" value="Genomic_DNA"/>
</dbReference>
<reference evidence="1 2" key="1">
    <citation type="submission" date="2017-06" db="EMBL/GenBank/DDBJ databases">
        <authorList>
            <person name="Kim H.J."/>
            <person name="Triplett B.A."/>
        </authorList>
    </citation>
    <scope>NUCLEOTIDE SEQUENCE [LARGE SCALE GENOMIC DNA]</scope>
    <source>
        <strain evidence="1 2">DSM 14713</strain>
    </source>
</reference>
<keyword evidence="2" id="KW-1185">Reference proteome</keyword>
<dbReference type="Proteomes" id="UP000217289">
    <property type="component" value="Chromosome"/>
</dbReference>
<evidence type="ECO:0000313" key="1">
    <source>
        <dbReference type="EMBL" id="ATB28072.1"/>
    </source>
</evidence>
<dbReference type="AlphaFoldDB" id="A0A250IA89"/>
<sequence>MPQALGGRGEYNARFMHRAALLLLLVLAGCNRDQGALQAVIQFDPEVRASCISLDLLKTDGTVLQSQQLMRPSDRTELRVAVFRGTLPQDIQLQARALWGSGCEGALLFNGQSAPVSSRFEPGEVRQVSLDLQRPPASMDMDRDGFIAQRWGGPDCDDDREERRPGADVQEMCDGSDDLNCDGKRGCDDATCSARSCERMPASLSFISVAQEPIAGQCSRPVILERVDAVGIATKPGFATPLRLGTTLPQGVTFHSDAACTSTPFTPAIAAGSSQVTFYVRGTTSGGGQLTAASTGLNPAALSHGILAGPGTRPVFTTPSRTSRAGECTPAISFEWRDAFGNLALGKPKSLSLSTTTNAVLYQDAACQMALPLPANTAEASSFSVYLRGTVPGTAEVVAVGGTDITERQVQTVNPGEAKKLEFFNPSVQTLLAGECSSPVTVRVLDEFGNQTALSTDSSIALSSNLGGFGFYPESGCTGADSSTLSLPAGAKEARFRFKGKTGGNVTITAALSTLTPATQAHEIIPAVRRGSCTLAKNQKTKTCPITPQLRDLTKSFLVFQATTTTDNPNDSFVHCKLERTQVSCGRVGTQEDANIQWQVVELASGLRVQHLVSGCTGLTTSVKFNAVDMNKSFVLYSSSQIGTKTGSNDFAGVQLVSPTQVDIVLNYDCNEHTYVVQVVEFEGATVSRDNKGPMTTSEMSATGLEPEQETARTVLLSTLQTTVETDADICNRMVRAEISTVNSVAFTRGADATNCANADVARIHWERISFPAGTRVQSKVLTVGDKNKIATATLDTPVDATRTLLLSSSQINGGQANGETSYRAKDIPGVAAGRLTLTPSGQLQVERDADLAQARWTSYAIQLEP</sequence>
<name>A0A250IA89_9BACT</name>
<protein>
    <submittedName>
        <fullName evidence="1">Uncharacterized protein</fullName>
    </submittedName>
</protein>
<gene>
    <name evidence="1" type="ORF">MEBOL_001517</name>
</gene>
<accession>A0A250IA89</accession>
<dbReference type="KEGG" id="mbd:MEBOL_001517"/>
<proteinExistence type="predicted"/>